<organism evidence="1 2">
    <name type="scientific">Pleurodeles waltl</name>
    <name type="common">Iberian ribbed newt</name>
    <dbReference type="NCBI Taxonomy" id="8319"/>
    <lineage>
        <taxon>Eukaryota</taxon>
        <taxon>Metazoa</taxon>
        <taxon>Chordata</taxon>
        <taxon>Craniata</taxon>
        <taxon>Vertebrata</taxon>
        <taxon>Euteleostomi</taxon>
        <taxon>Amphibia</taxon>
        <taxon>Batrachia</taxon>
        <taxon>Caudata</taxon>
        <taxon>Salamandroidea</taxon>
        <taxon>Salamandridae</taxon>
        <taxon>Pleurodelinae</taxon>
        <taxon>Pleurodeles</taxon>
    </lineage>
</organism>
<keyword evidence="2" id="KW-1185">Reference proteome</keyword>
<dbReference type="AlphaFoldDB" id="A0AAV7UWV2"/>
<protein>
    <submittedName>
        <fullName evidence="1">Uncharacterized protein</fullName>
    </submittedName>
</protein>
<dbReference type="EMBL" id="JANPWB010000004">
    <property type="protein sequence ID" value="KAJ1193378.1"/>
    <property type="molecule type" value="Genomic_DNA"/>
</dbReference>
<evidence type="ECO:0000313" key="2">
    <source>
        <dbReference type="Proteomes" id="UP001066276"/>
    </source>
</evidence>
<sequence>MGTVVREEPDQWDSSLGAAGPVCFCGKHGSDLRPGCGGTAARSLLLRRVVLGRWTQICLGSGEGSERGHPPSPGACECGTLTGVSADGETASKGPAGWWQVEMVEQGRGDRGGPRRVADRLLRYGAGVRCTRAEALARRPAVRDRERAWVRAVESKNGGLCETNESMAEAFAAYYEKFCASVTRMTEEDCANLLRAIPLLGLVSKERDVLDAELSEEEVTAALWGLQSGKVVGPNGLQIELFK</sequence>
<evidence type="ECO:0000313" key="1">
    <source>
        <dbReference type="EMBL" id="KAJ1193378.1"/>
    </source>
</evidence>
<accession>A0AAV7UWV2</accession>
<gene>
    <name evidence="1" type="ORF">NDU88_002676</name>
</gene>
<comment type="caution">
    <text evidence="1">The sequence shown here is derived from an EMBL/GenBank/DDBJ whole genome shotgun (WGS) entry which is preliminary data.</text>
</comment>
<dbReference type="Proteomes" id="UP001066276">
    <property type="component" value="Chromosome 2_2"/>
</dbReference>
<proteinExistence type="predicted"/>
<name>A0AAV7UWV2_PLEWA</name>
<reference evidence="1" key="1">
    <citation type="journal article" date="2022" name="bioRxiv">
        <title>Sequencing and chromosome-scale assembly of the giantPleurodeles waltlgenome.</title>
        <authorList>
            <person name="Brown T."/>
            <person name="Elewa A."/>
            <person name="Iarovenko S."/>
            <person name="Subramanian E."/>
            <person name="Araus A.J."/>
            <person name="Petzold A."/>
            <person name="Susuki M."/>
            <person name="Suzuki K.-i.T."/>
            <person name="Hayashi T."/>
            <person name="Toyoda A."/>
            <person name="Oliveira C."/>
            <person name="Osipova E."/>
            <person name="Leigh N.D."/>
            <person name="Simon A."/>
            <person name="Yun M.H."/>
        </authorList>
    </citation>
    <scope>NUCLEOTIDE SEQUENCE</scope>
    <source>
        <strain evidence="1">20211129_DDA</strain>
        <tissue evidence="1">Liver</tissue>
    </source>
</reference>